<keyword evidence="3" id="KW-1185">Reference proteome</keyword>
<dbReference type="CDD" id="cd03024">
    <property type="entry name" value="DsbA_FrnE"/>
    <property type="match status" value="1"/>
</dbReference>
<sequence length="233" mass="26057">MLIDIFHDFACPWCWIGKKHLFDAIAQWHGEAVRIRWHPFLLDNSIPPEGYEFRSFMQARKGIEAVALQQMFDRTRQVGERAGVKLDFNQISLAVNTTLAHQLVALTPEDLKTTLVEAIYQAYFERNLNLGDRETLISIGDSVGVNTNKLRNFLGSHALVNSVIAESTFARLNGITSVPLFIFNNKVRVDGSHSVEVFKQAMTRAALMEKSNLSEVVGAHSCAPVRESGVGSR</sequence>
<dbReference type="GO" id="GO:0016491">
    <property type="term" value="F:oxidoreductase activity"/>
    <property type="evidence" value="ECO:0007669"/>
    <property type="project" value="InterPro"/>
</dbReference>
<dbReference type="Pfam" id="PF01323">
    <property type="entry name" value="DSBA"/>
    <property type="match status" value="1"/>
</dbReference>
<proteinExistence type="predicted"/>
<gene>
    <name evidence="2" type="ORF">DSM107010_17530</name>
</gene>
<feature type="domain" description="DSBA-like thioredoxin" evidence="1">
    <location>
        <begin position="3"/>
        <end position="202"/>
    </location>
</feature>
<name>A0AB37UNG5_9CYAN</name>
<accession>A0AB37UNG5</accession>
<dbReference type="InterPro" id="IPR036249">
    <property type="entry name" value="Thioredoxin-like_sf"/>
</dbReference>
<dbReference type="SUPFAM" id="SSF52833">
    <property type="entry name" value="Thioredoxin-like"/>
    <property type="match status" value="1"/>
</dbReference>
<dbReference type="AlphaFoldDB" id="A0AB37UNG5"/>
<dbReference type="PANTHER" id="PTHR13887:SF41">
    <property type="entry name" value="THIOREDOXIN SUPERFAMILY PROTEIN"/>
    <property type="match status" value="1"/>
</dbReference>
<evidence type="ECO:0000313" key="2">
    <source>
        <dbReference type="EMBL" id="RUT12908.1"/>
    </source>
</evidence>
<dbReference type="PANTHER" id="PTHR13887">
    <property type="entry name" value="GLUTATHIONE S-TRANSFERASE KAPPA"/>
    <property type="match status" value="1"/>
</dbReference>
<comment type="caution">
    <text evidence="2">The sequence shown here is derived from an EMBL/GenBank/DDBJ whole genome shotgun (WGS) entry which is preliminary data.</text>
</comment>
<evidence type="ECO:0000313" key="3">
    <source>
        <dbReference type="Proteomes" id="UP000282574"/>
    </source>
</evidence>
<dbReference type="EMBL" id="RSCK01000010">
    <property type="protein sequence ID" value="RUT12908.1"/>
    <property type="molecule type" value="Genomic_DNA"/>
</dbReference>
<dbReference type="RefSeq" id="WP_106167515.1">
    <property type="nucleotide sequence ID" value="NZ_JAVKZF010000001.1"/>
</dbReference>
<evidence type="ECO:0000259" key="1">
    <source>
        <dbReference type="Pfam" id="PF01323"/>
    </source>
</evidence>
<reference evidence="2 3" key="1">
    <citation type="journal article" date="2019" name="Genome Biol. Evol.">
        <title>Day and night: Metabolic profiles and evolutionary relationships of six axenic non-marine cyanobacteria.</title>
        <authorList>
            <person name="Will S.E."/>
            <person name="Henke P."/>
            <person name="Boedeker C."/>
            <person name="Huang S."/>
            <person name="Brinkmann H."/>
            <person name="Rohde M."/>
            <person name="Jarek M."/>
            <person name="Friedl T."/>
            <person name="Seufert S."/>
            <person name="Schumacher M."/>
            <person name="Overmann J."/>
            <person name="Neumann-Schaal M."/>
            <person name="Petersen J."/>
        </authorList>
    </citation>
    <scope>NUCLEOTIDE SEQUENCE [LARGE SCALE GENOMIC DNA]</scope>
    <source>
        <strain evidence="2 3">SAG 39.79</strain>
    </source>
</reference>
<dbReference type="Proteomes" id="UP000282574">
    <property type="component" value="Unassembled WGS sequence"/>
</dbReference>
<dbReference type="Gene3D" id="3.40.30.10">
    <property type="entry name" value="Glutaredoxin"/>
    <property type="match status" value="1"/>
</dbReference>
<dbReference type="InterPro" id="IPR001853">
    <property type="entry name" value="DSBA-like_thioredoxin_dom"/>
</dbReference>
<protein>
    <submittedName>
        <fullName evidence="2">DSBA oxidoreductase</fullName>
    </submittedName>
</protein>
<organism evidence="2 3">
    <name type="scientific">Chroococcidiopsis cubana SAG 39.79</name>
    <dbReference type="NCBI Taxonomy" id="388085"/>
    <lineage>
        <taxon>Bacteria</taxon>
        <taxon>Bacillati</taxon>
        <taxon>Cyanobacteriota</taxon>
        <taxon>Cyanophyceae</taxon>
        <taxon>Chroococcidiopsidales</taxon>
        <taxon>Chroococcidiopsidaceae</taxon>
        <taxon>Chroococcidiopsis</taxon>
    </lineage>
</organism>